<dbReference type="RefSeq" id="WP_034774249.1">
    <property type="nucleotide sequence ID" value="NZ_JPER01000001.1"/>
</dbReference>
<organism evidence="1 2">
    <name type="scientific">Pseudidiomarina salinarum</name>
    <dbReference type="NCBI Taxonomy" id="435908"/>
    <lineage>
        <taxon>Bacteria</taxon>
        <taxon>Pseudomonadati</taxon>
        <taxon>Pseudomonadota</taxon>
        <taxon>Gammaproteobacteria</taxon>
        <taxon>Alteromonadales</taxon>
        <taxon>Idiomarinaceae</taxon>
        <taxon>Pseudidiomarina</taxon>
    </lineage>
</organism>
<accession>A0A094LA99</accession>
<evidence type="ECO:0000313" key="1">
    <source>
        <dbReference type="EMBL" id="KFZ31778.1"/>
    </source>
</evidence>
<dbReference type="Proteomes" id="UP000054363">
    <property type="component" value="Unassembled WGS sequence"/>
</dbReference>
<keyword evidence="2" id="KW-1185">Reference proteome</keyword>
<dbReference type="EMBL" id="JPER01000001">
    <property type="protein sequence ID" value="KFZ31778.1"/>
    <property type="molecule type" value="Genomic_DNA"/>
</dbReference>
<dbReference type="AlphaFoldDB" id="A0A094LA99"/>
<reference evidence="1 2" key="1">
    <citation type="submission" date="2014-06" db="EMBL/GenBank/DDBJ databases">
        <title>The draft genome sequence of Idiomarina salinarum ISL-52.</title>
        <authorList>
            <person name="Du J."/>
            <person name="Shao Z."/>
        </authorList>
    </citation>
    <scope>NUCLEOTIDE SEQUENCE [LARGE SCALE GENOMIC DNA]</scope>
    <source>
        <strain evidence="1 2">ISL-52</strain>
    </source>
</reference>
<protein>
    <recommendedName>
        <fullName evidence="3">DUF3352 domain-containing protein</fullName>
    </recommendedName>
</protein>
<dbReference type="STRING" id="435908.IDSA_03570"/>
<name>A0A094LA99_9GAMM</name>
<dbReference type="eggNOG" id="ENOG502Z9I7">
    <property type="taxonomic scope" value="Bacteria"/>
</dbReference>
<evidence type="ECO:0000313" key="2">
    <source>
        <dbReference type="Proteomes" id="UP000054363"/>
    </source>
</evidence>
<proteinExistence type="predicted"/>
<sequence length="580" mass="62258">MRNALIAAAVVAAGAIGYFAWTATDSRIDMPELAYVPADTALLSVQIKPIDIPTYLATVGMMPAESVSKTRANLEQARSELAIDEAQPAGFAFSLFDQFLSALEQPEQFSELTGLSAKSRSLIYMVGIAPVMRLQVSDEAQFWAMFDAAEQDSGYSHQQDTLEGQSYRRYALVTESNDEVQIDLLVRVEGSWATLTLDSSSLTAEGLRTRLALSEPADNLRATNKVGELIDYYDLHTDAVGYLSSAVIAAAFTDPESNRLGRDLNKISKGELVADRSDWQTPACQQDMAGITERWPGLVFDASIEQNAAGGARVSSNLLLPTSDKEAIANLQGLRGFIPSSLNGKFTDAIAYLALGSDIGQLAPNMSKLWVGVADAEYSCLPLVHMQQEMKQRNPLAALAVTTMGHGLQGAALILNELDLAALQAGNATAGLDAVVSLAASDIEAVYNVIQASLPSLMNTKLPEVGEATDITQTVVMLGGVPGQYHLRRGENQLLIHTQGRAESQAMTIAAEPLTKNGIFAVGLNYEKLFAMLAEAMAASGEELPDELAGIMTWDMNLAFTVDVKDHGLIMTTEMQVNNP</sequence>
<comment type="caution">
    <text evidence="1">The sequence shown here is derived from an EMBL/GenBank/DDBJ whole genome shotgun (WGS) entry which is preliminary data.</text>
</comment>
<evidence type="ECO:0008006" key="3">
    <source>
        <dbReference type="Google" id="ProtNLM"/>
    </source>
</evidence>
<dbReference type="OrthoDB" id="5750169at2"/>
<gene>
    <name evidence="1" type="ORF">IDSA_03570</name>
</gene>